<organism evidence="2 3">
    <name type="scientific">Melanomma pulvis-pyrius CBS 109.77</name>
    <dbReference type="NCBI Taxonomy" id="1314802"/>
    <lineage>
        <taxon>Eukaryota</taxon>
        <taxon>Fungi</taxon>
        <taxon>Dikarya</taxon>
        <taxon>Ascomycota</taxon>
        <taxon>Pezizomycotina</taxon>
        <taxon>Dothideomycetes</taxon>
        <taxon>Pleosporomycetidae</taxon>
        <taxon>Pleosporales</taxon>
        <taxon>Melanommataceae</taxon>
        <taxon>Melanomma</taxon>
    </lineage>
</organism>
<keyword evidence="3" id="KW-1185">Reference proteome</keyword>
<sequence length="666" mass="73928">MSSSTPPRRFKVEPIETNSRSSKDRSQLDDSKPSRRFPPEPVEATLKTRRRFAPEPVETTHTTNRRFAPEPMETTVRSSRANAQPISEKGRRFKPEPIETTASSSRKRETKKEQVALPNSSTPEVTDKQPPRRFAPQLIETAKRSRKAGDTAPAVLPSDKTEATPGNDAPGVKKTRVQPVPPPSPDHTPVVDVARNPLYLEIKRAASPQALRQFARTRTRSRHSFRVPSLEPIESSDSEATSSRSPSTTPSASSDHSYMYKEATRMRESVDDRVSGYLLELAARAAEKQLHEQAMAAFPNDDYHEPVQHFIGRDSDGSFTEEVKRTREGSFNEVNWELIAMQQHREKLEQQQETERERKKKREAELNKPDGPTNSPWGNAASLLDSARPRNVIGGYQKDGELDRMRKGARPPMLGKDIKFPRCPSPEPARFDSTQGCDAARIAMCYLSEQSHAAEKGEGLWCGGKSQPNKVPSLWSNASSRPPSPGGLWAGCCVGSGITPPRGPTGLLTPHKEIGNPLETPCPTPAMSLLPPTPPASHADFACIDERLAIEVTIEEEFGDDFVTQVYNYLSLGYPSIARNFDEELSKIAHIPVAELRQDDHLAKSTGYIRLGEDGNLVNAEITEESCTRWRALRIYVKEWARQHPNMSEGTLGGAGIAVRKGSWAL</sequence>
<dbReference type="Proteomes" id="UP000799757">
    <property type="component" value="Unassembled WGS sequence"/>
</dbReference>
<gene>
    <name evidence="2" type="ORF">K505DRAFT_363710</name>
</gene>
<accession>A0A6A6X5G5</accession>
<feature type="compositionally biased region" description="Low complexity" evidence="1">
    <location>
        <begin position="238"/>
        <end position="257"/>
    </location>
</feature>
<dbReference type="OrthoDB" id="4716584at2759"/>
<dbReference type="AlphaFoldDB" id="A0A6A6X5G5"/>
<reference evidence="2" key="1">
    <citation type="journal article" date="2020" name="Stud. Mycol.">
        <title>101 Dothideomycetes genomes: a test case for predicting lifestyles and emergence of pathogens.</title>
        <authorList>
            <person name="Haridas S."/>
            <person name="Albert R."/>
            <person name="Binder M."/>
            <person name="Bloem J."/>
            <person name="Labutti K."/>
            <person name="Salamov A."/>
            <person name="Andreopoulos B."/>
            <person name="Baker S."/>
            <person name="Barry K."/>
            <person name="Bills G."/>
            <person name="Bluhm B."/>
            <person name="Cannon C."/>
            <person name="Castanera R."/>
            <person name="Culley D."/>
            <person name="Daum C."/>
            <person name="Ezra D."/>
            <person name="Gonzalez J."/>
            <person name="Henrissat B."/>
            <person name="Kuo A."/>
            <person name="Liang C."/>
            <person name="Lipzen A."/>
            <person name="Lutzoni F."/>
            <person name="Magnuson J."/>
            <person name="Mondo S."/>
            <person name="Nolan M."/>
            <person name="Ohm R."/>
            <person name="Pangilinan J."/>
            <person name="Park H.-J."/>
            <person name="Ramirez L."/>
            <person name="Alfaro M."/>
            <person name="Sun H."/>
            <person name="Tritt A."/>
            <person name="Yoshinaga Y."/>
            <person name="Zwiers L.-H."/>
            <person name="Turgeon B."/>
            <person name="Goodwin S."/>
            <person name="Spatafora J."/>
            <person name="Crous P."/>
            <person name="Grigoriev I."/>
        </authorList>
    </citation>
    <scope>NUCLEOTIDE SEQUENCE</scope>
    <source>
        <strain evidence="2">CBS 109.77</strain>
    </source>
</reference>
<feature type="compositionally biased region" description="Basic and acidic residues" evidence="1">
    <location>
        <begin position="88"/>
        <end position="97"/>
    </location>
</feature>
<protein>
    <submittedName>
        <fullName evidence="2">Uncharacterized protein</fullName>
    </submittedName>
</protein>
<feature type="region of interest" description="Disordered" evidence="1">
    <location>
        <begin position="345"/>
        <end position="422"/>
    </location>
</feature>
<dbReference type="EMBL" id="MU002013">
    <property type="protein sequence ID" value="KAF2791552.1"/>
    <property type="molecule type" value="Genomic_DNA"/>
</dbReference>
<feature type="compositionally biased region" description="Basic residues" evidence="1">
    <location>
        <begin position="215"/>
        <end position="225"/>
    </location>
</feature>
<feature type="compositionally biased region" description="Basic and acidic residues" evidence="1">
    <location>
        <begin position="345"/>
        <end position="368"/>
    </location>
</feature>
<evidence type="ECO:0000256" key="1">
    <source>
        <dbReference type="SAM" id="MobiDB-lite"/>
    </source>
</evidence>
<feature type="compositionally biased region" description="Basic and acidic residues" evidence="1">
    <location>
        <begin position="21"/>
        <end position="33"/>
    </location>
</feature>
<feature type="compositionally biased region" description="Polar residues" evidence="1">
    <location>
        <begin position="75"/>
        <end position="85"/>
    </location>
</feature>
<feature type="region of interest" description="Disordered" evidence="1">
    <location>
        <begin position="1"/>
        <end position="259"/>
    </location>
</feature>
<evidence type="ECO:0000313" key="2">
    <source>
        <dbReference type="EMBL" id="KAF2791552.1"/>
    </source>
</evidence>
<name>A0A6A6X5G5_9PLEO</name>
<evidence type="ECO:0000313" key="3">
    <source>
        <dbReference type="Proteomes" id="UP000799757"/>
    </source>
</evidence>
<proteinExistence type="predicted"/>